<name>A0ABT4JBE6_9RHOB</name>
<gene>
    <name evidence="1" type="ORF">OU682_22890</name>
</gene>
<dbReference type="Pfam" id="PF20132">
    <property type="entry name" value="DUF6522"/>
    <property type="match status" value="1"/>
</dbReference>
<dbReference type="InterPro" id="IPR045389">
    <property type="entry name" value="DUF6522"/>
</dbReference>
<sequence>MSLRSATKITFDQDRPVVEAAQIAPLLELDVAGFQDLMRSGRIRSTVERGEGDDEGKFRLTFQSAQWRVRLTCGRDCRVLTLTRVRLDVPREELRPGTTGS</sequence>
<reference evidence="1" key="1">
    <citation type="submission" date="2022-12" db="EMBL/GenBank/DDBJ databases">
        <title>Paracoccus sp. EF6 isolated from a lake water.</title>
        <authorList>
            <person name="Liu H."/>
        </authorList>
    </citation>
    <scope>NUCLEOTIDE SEQUENCE</scope>
    <source>
        <strain evidence="1">EF6</strain>
    </source>
</reference>
<evidence type="ECO:0000313" key="2">
    <source>
        <dbReference type="Proteomes" id="UP001149822"/>
    </source>
</evidence>
<comment type="caution">
    <text evidence="1">The sequence shown here is derived from an EMBL/GenBank/DDBJ whole genome shotgun (WGS) entry which is preliminary data.</text>
</comment>
<proteinExistence type="predicted"/>
<evidence type="ECO:0000313" key="1">
    <source>
        <dbReference type="EMBL" id="MCZ0964412.1"/>
    </source>
</evidence>
<protein>
    <submittedName>
        <fullName evidence="1">DUF6522 family protein</fullName>
    </submittedName>
</protein>
<keyword evidence="2" id="KW-1185">Reference proteome</keyword>
<accession>A0ABT4JBE6</accession>
<dbReference type="EMBL" id="JAPTYD010000097">
    <property type="protein sequence ID" value="MCZ0964412.1"/>
    <property type="molecule type" value="Genomic_DNA"/>
</dbReference>
<organism evidence="1 2">
    <name type="scientific">Paracoccus benzoatiresistens</name>
    <dbReference type="NCBI Taxonomy" id="2997341"/>
    <lineage>
        <taxon>Bacteria</taxon>
        <taxon>Pseudomonadati</taxon>
        <taxon>Pseudomonadota</taxon>
        <taxon>Alphaproteobacteria</taxon>
        <taxon>Rhodobacterales</taxon>
        <taxon>Paracoccaceae</taxon>
        <taxon>Paracoccus</taxon>
    </lineage>
</organism>
<dbReference type="RefSeq" id="WP_268944503.1">
    <property type="nucleotide sequence ID" value="NZ_JAPTYD010000097.1"/>
</dbReference>
<dbReference type="Proteomes" id="UP001149822">
    <property type="component" value="Unassembled WGS sequence"/>
</dbReference>